<dbReference type="Proteomes" id="UP001266305">
    <property type="component" value="Unassembled WGS sequence"/>
</dbReference>
<feature type="compositionally biased region" description="Low complexity" evidence="1">
    <location>
        <begin position="47"/>
        <end position="59"/>
    </location>
</feature>
<proteinExistence type="predicted"/>
<reference evidence="2 3" key="1">
    <citation type="submission" date="2023-05" db="EMBL/GenBank/DDBJ databases">
        <title>B98-5 Cell Line De Novo Hybrid Assembly: An Optical Mapping Approach.</title>
        <authorList>
            <person name="Kananen K."/>
            <person name="Auerbach J.A."/>
            <person name="Kautto E."/>
            <person name="Blachly J.S."/>
        </authorList>
    </citation>
    <scope>NUCLEOTIDE SEQUENCE [LARGE SCALE GENOMIC DNA]</scope>
    <source>
        <strain evidence="2">B95-8</strain>
        <tissue evidence="2">Cell line</tissue>
    </source>
</reference>
<evidence type="ECO:0000256" key="1">
    <source>
        <dbReference type="SAM" id="MobiDB-lite"/>
    </source>
</evidence>
<dbReference type="EMBL" id="JASSZA010000001">
    <property type="protein sequence ID" value="KAK2120605.1"/>
    <property type="molecule type" value="Genomic_DNA"/>
</dbReference>
<keyword evidence="3" id="KW-1185">Reference proteome</keyword>
<protein>
    <submittedName>
        <fullName evidence="2">Uncharacterized protein</fullName>
    </submittedName>
</protein>
<evidence type="ECO:0000313" key="3">
    <source>
        <dbReference type="Proteomes" id="UP001266305"/>
    </source>
</evidence>
<gene>
    <name evidence="2" type="ORF">P7K49_001991</name>
</gene>
<sequence>MLEDPTWLGRYLEYVEKFHLQRAPIFNMDSEHCPSHILERDGRRARGSGASSSQPAPRR</sequence>
<evidence type="ECO:0000313" key="2">
    <source>
        <dbReference type="EMBL" id="KAK2120605.1"/>
    </source>
</evidence>
<feature type="non-terminal residue" evidence="2">
    <location>
        <position position="59"/>
    </location>
</feature>
<name>A0ABQ9WG25_SAGOE</name>
<feature type="region of interest" description="Disordered" evidence="1">
    <location>
        <begin position="36"/>
        <end position="59"/>
    </location>
</feature>
<accession>A0ABQ9WG25</accession>
<comment type="caution">
    <text evidence="2">The sequence shown here is derived from an EMBL/GenBank/DDBJ whole genome shotgun (WGS) entry which is preliminary data.</text>
</comment>
<organism evidence="2 3">
    <name type="scientific">Saguinus oedipus</name>
    <name type="common">Cotton-top tamarin</name>
    <name type="synonym">Oedipomidas oedipus</name>
    <dbReference type="NCBI Taxonomy" id="9490"/>
    <lineage>
        <taxon>Eukaryota</taxon>
        <taxon>Metazoa</taxon>
        <taxon>Chordata</taxon>
        <taxon>Craniata</taxon>
        <taxon>Vertebrata</taxon>
        <taxon>Euteleostomi</taxon>
        <taxon>Mammalia</taxon>
        <taxon>Eutheria</taxon>
        <taxon>Euarchontoglires</taxon>
        <taxon>Primates</taxon>
        <taxon>Haplorrhini</taxon>
        <taxon>Platyrrhini</taxon>
        <taxon>Cebidae</taxon>
        <taxon>Callitrichinae</taxon>
        <taxon>Saguinus</taxon>
    </lineage>
</organism>